<evidence type="ECO:0000256" key="2">
    <source>
        <dbReference type="ARBA" id="ARBA00022475"/>
    </source>
</evidence>
<keyword evidence="4 7" id="KW-1133">Transmembrane helix</keyword>
<comment type="subcellular location">
    <subcellularLocation>
        <location evidence="1">Cell membrane</location>
    </subcellularLocation>
</comment>
<keyword evidence="5 7" id="KW-0472">Membrane</keyword>
<evidence type="ECO:0000256" key="7">
    <source>
        <dbReference type="SAM" id="Phobius"/>
    </source>
</evidence>
<dbReference type="Pfam" id="PF04347">
    <property type="entry name" value="FliO"/>
    <property type="match status" value="1"/>
</dbReference>
<keyword evidence="3 7" id="KW-0812">Transmembrane</keyword>
<dbReference type="InterPro" id="IPR022781">
    <property type="entry name" value="Flagellar_biosynth_FliO"/>
</dbReference>
<evidence type="ECO:0000313" key="9">
    <source>
        <dbReference type="Proteomes" id="UP000324973"/>
    </source>
</evidence>
<keyword evidence="2" id="KW-1003">Cell membrane</keyword>
<dbReference type="EMBL" id="VTFT01000001">
    <property type="protein sequence ID" value="TYT25916.1"/>
    <property type="molecule type" value="Genomic_DNA"/>
</dbReference>
<evidence type="ECO:0000313" key="8">
    <source>
        <dbReference type="EMBL" id="TYT25916.1"/>
    </source>
</evidence>
<feature type="region of interest" description="Disordered" evidence="6">
    <location>
        <begin position="22"/>
        <end position="66"/>
    </location>
</feature>
<feature type="compositionally biased region" description="Basic and acidic residues" evidence="6">
    <location>
        <begin position="27"/>
        <end position="38"/>
    </location>
</feature>
<dbReference type="GO" id="GO:0044781">
    <property type="term" value="P:bacterial-type flagellum organization"/>
    <property type="evidence" value="ECO:0007669"/>
    <property type="project" value="InterPro"/>
</dbReference>
<reference evidence="8 9" key="1">
    <citation type="submission" date="2019-08" db="EMBL/GenBank/DDBJ databases">
        <title>Luteimonas viscosus sp. nov., isolated from soil of a sunflower field.</title>
        <authorList>
            <person name="Jianli Z."/>
            <person name="Ying Z."/>
        </authorList>
    </citation>
    <scope>NUCLEOTIDE SEQUENCE [LARGE SCALE GENOMIC DNA]</scope>
    <source>
        <strain evidence="8 9">XBU10</strain>
    </source>
</reference>
<feature type="compositionally biased region" description="Basic residues" evidence="6">
    <location>
        <begin position="39"/>
        <end position="58"/>
    </location>
</feature>
<evidence type="ECO:0000256" key="4">
    <source>
        <dbReference type="ARBA" id="ARBA00022989"/>
    </source>
</evidence>
<evidence type="ECO:0000256" key="3">
    <source>
        <dbReference type="ARBA" id="ARBA00022692"/>
    </source>
</evidence>
<organism evidence="8 9">
    <name type="scientific">Luteimonas viscosa</name>
    <dbReference type="NCBI Taxonomy" id="1132694"/>
    <lineage>
        <taxon>Bacteria</taxon>
        <taxon>Pseudomonadati</taxon>
        <taxon>Pseudomonadota</taxon>
        <taxon>Gammaproteobacteria</taxon>
        <taxon>Lysobacterales</taxon>
        <taxon>Lysobacteraceae</taxon>
        <taxon>Luteimonas</taxon>
    </lineage>
</organism>
<feature type="transmembrane region" description="Helical" evidence="7">
    <location>
        <begin position="107"/>
        <end position="128"/>
    </location>
</feature>
<comment type="caution">
    <text evidence="8">The sequence shown here is derived from an EMBL/GenBank/DDBJ whole genome shotgun (WGS) entry which is preliminary data.</text>
</comment>
<proteinExistence type="predicted"/>
<dbReference type="GO" id="GO:0016020">
    <property type="term" value="C:membrane"/>
    <property type="evidence" value="ECO:0007669"/>
    <property type="project" value="InterPro"/>
</dbReference>
<gene>
    <name evidence="8" type="ORF">FZO89_06420</name>
</gene>
<dbReference type="OrthoDB" id="6028491at2"/>
<keyword evidence="9" id="KW-1185">Reference proteome</keyword>
<evidence type="ECO:0008006" key="10">
    <source>
        <dbReference type="Google" id="ProtNLM"/>
    </source>
</evidence>
<evidence type="ECO:0000256" key="6">
    <source>
        <dbReference type="SAM" id="MobiDB-lite"/>
    </source>
</evidence>
<evidence type="ECO:0000256" key="1">
    <source>
        <dbReference type="ARBA" id="ARBA00004236"/>
    </source>
</evidence>
<sequence length="250" mass="26141">MAGQRRKRVGEAAVACHQGAVGARIRGAGEGDRAEDRAKPRRRVGGGASARRRRRHAAAPRPLARGAQALARPRHAGLLRYAAGSPAASGLPAVRCPTMISSPPRHALILLLSTAPTFLAAQATAAVPPATASTAEGGSYLWELMAILLPLAFIIVFLLVLLHMLRRRFGLAGPDAPLSVVQVLPVGPRERIVVVRSRAGRAFAIGVSAHAVTLVSTLDDDDLGPLAARETPDGGGGPLSLLQRLKVKRP</sequence>
<evidence type="ECO:0000256" key="5">
    <source>
        <dbReference type="ARBA" id="ARBA00023136"/>
    </source>
</evidence>
<accession>A0A5D4XMP7</accession>
<protein>
    <recommendedName>
        <fullName evidence="10">Flagellar protein</fullName>
    </recommendedName>
</protein>
<dbReference type="AlphaFoldDB" id="A0A5D4XMP7"/>
<feature type="transmembrane region" description="Helical" evidence="7">
    <location>
        <begin position="140"/>
        <end position="162"/>
    </location>
</feature>
<dbReference type="Proteomes" id="UP000324973">
    <property type="component" value="Unassembled WGS sequence"/>
</dbReference>
<name>A0A5D4XMP7_9GAMM</name>